<keyword evidence="1" id="KW-0472">Membrane</keyword>
<dbReference type="OrthoDB" id="3436860at2759"/>
<dbReference type="Proteomes" id="UP000758603">
    <property type="component" value="Unassembled WGS sequence"/>
</dbReference>
<dbReference type="GeneID" id="70134801"/>
<accession>A0A9P8UM47</accession>
<dbReference type="EMBL" id="JAGPXC010000004">
    <property type="protein sequence ID" value="KAH6654686.1"/>
    <property type="molecule type" value="Genomic_DNA"/>
</dbReference>
<evidence type="ECO:0000313" key="2">
    <source>
        <dbReference type="EMBL" id="KAH6654686.1"/>
    </source>
</evidence>
<dbReference type="AlphaFoldDB" id="A0A9P8UM47"/>
<evidence type="ECO:0000313" key="3">
    <source>
        <dbReference type="Proteomes" id="UP000758603"/>
    </source>
</evidence>
<reference evidence="2" key="1">
    <citation type="journal article" date="2021" name="Nat. Commun.">
        <title>Genetic determinants of endophytism in the Arabidopsis root mycobiome.</title>
        <authorList>
            <person name="Mesny F."/>
            <person name="Miyauchi S."/>
            <person name="Thiergart T."/>
            <person name="Pickel B."/>
            <person name="Atanasova L."/>
            <person name="Karlsson M."/>
            <person name="Huettel B."/>
            <person name="Barry K.W."/>
            <person name="Haridas S."/>
            <person name="Chen C."/>
            <person name="Bauer D."/>
            <person name="Andreopoulos W."/>
            <person name="Pangilinan J."/>
            <person name="LaButti K."/>
            <person name="Riley R."/>
            <person name="Lipzen A."/>
            <person name="Clum A."/>
            <person name="Drula E."/>
            <person name="Henrissat B."/>
            <person name="Kohler A."/>
            <person name="Grigoriev I.V."/>
            <person name="Martin F.M."/>
            <person name="Hacquard S."/>
        </authorList>
    </citation>
    <scope>NUCLEOTIDE SEQUENCE</scope>
    <source>
        <strain evidence="2">MPI-SDFR-AT-0073</strain>
    </source>
</reference>
<feature type="transmembrane region" description="Helical" evidence="1">
    <location>
        <begin position="95"/>
        <end position="117"/>
    </location>
</feature>
<organism evidence="2 3">
    <name type="scientific">Truncatella angustata</name>
    <dbReference type="NCBI Taxonomy" id="152316"/>
    <lineage>
        <taxon>Eukaryota</taxon>
        <taxon>Fungi</taxon>
        <taxon>Dikarya</taxon>
        <taxon>Ascomycota</taxon>
        <taxon>Pezizomycotina</taxon>
        <taxon>Sordariomycetes</taxon>
        <taxon>Xylariomycetidae</taxon>
        <taxon>Amphisphaeriales</taxon>
        <taxon>Sporocadaceae</taxon>
        <taxon>Truncatella</taxon>
    </lineage>
</organism>
<dbReference type="RefSeq" id="XP_045958956.1">
    <property type="nucleotide sequence ID" value="XM_046105910.1"/>
</dbReference>
<keyword evidence="1" id="KW-0812">Transmembrane</keyword>
<feature type="transmembrane region" description="Helical" evidence="1">
    <location>
        <begin position="129"/>
        <end position="151"/>
    </location>
</feature>
<sequence>MAKIRFVVDHVRYFFDSSYFDGRHKTKIHILQIVLVILMIGLTGGRIATIPSGRQVSRGDTLGIVMGIKTLVVITYQLVTSHVGRFRKWQSLKAYAVLNSLEVLFWFTVIIISLMGISSYCQGANCGLSWLVVLVATSLLVLAFWTAVVSISDHRHYRSTGTQRQSFTPKENQVDPAY</sequence>
<protein>
    <submittedName>
        <fullName evidence="2">Uncharacterized protein</fullName>
    </submittedName>
</protein>
<feature type="transmembrane region" description="Helical" evidence="1">
    <location>
        <begin position="30"/>
        <end position="50"/>
    </location>
</feature>
<evidence type="ECO:0000256" key="1">
    <source>
        <dbReference type="SAM" id="Phobius"/>
    </source>
</evidence>
<keyword evidence="3" id="KW-1185">Reference proteome</keyword>
<proteinExistence type="predicted"/>
<feature type="transmembrane region" description="Helical" evidence="1">
    <location>
        <begin position="62"/>
        <end position="83"/>
    </location>
</feature>
<name>A0A9P8UM47_9PEZI</name>
<keyword evidence="1" id="KW-1133">Transmembrane helix</keyword>
<gene>
    <name evidence="2" type="ORF">BKA67DRAFT_646380</name>
</gene>
<comment type="caution">
    <text evidence="2">The sequence shown here is derived from an EMBL/GenBank/DDBJ whole genome shotgun (WGS) entry which is preliminary data.</text>
</comment>